<evidence type="ECO:0000313" key="1">
    <source>
        <dbReference type="EMBL" id="KAK6773501.1"/>
    </source>
</evidence>
<keyword evidence="2" id="KW-1185">Reference proteome</keyword>
<sequence length="11" mass="1102">MFAAGPTSSFS</sequence>
<reference evidence="1 2" key="1">
    <citation type="submission" date="2024-02" db="EMBL/GenBank/DDBJ databases">
        <title>de novo genome assembly of Solanum bulbocastanum strain 11H21.</title>
        <authorList>
            <person name="Hosaka A.J."/>
        </authorList>
    </citation>
    <scope>NUCLEOTIDE SEQUENCE [LARGE SCALE GENOMIC DNA]</scope>
    <source>
        <tissue evidence="1">Young leaves</tissue>
    </source>
</reference>
<organism evidence="1 2">
    <name type="scientific">Solanum bulbocastanum</name>
    <name type="common">Wild potato</name>
    <dbReference type="NCBI Taxonomy" id="147425"/>
    <lineage>
        <taxon>Eukaryota</taxon>
        <taxon>Viridiplantae</taxon>
        <taxon>Streptophyta</taxon>
        <taxon>Embryophyta</taxon>
        <taxon>Tracheophyta</taxon>
        <taxon>Spermatophyta</taxon>
        <taxon>Magnoliopsida</taxon>
        <taxon>eudicotyledons</taxon>
        <taxon>Gunneridae</taxon>
        <taxon>Pentapetalae</taxon>
        <taxon>asterids</taxon>
        <taxon>lamiids</taxon>
        <taxon>Solanales</taxon>
        <taxon>Solanaceae</taxon>
        <taxon>Solanoideae</taxon>
        <taxon>Solaneae</taxon>
        <taxon>Solanum</taxon>
    </lineage>
</organism>
<proteinExistence type="predicted"/>
<dbReference type="EMBL" id="JBANQN010000012">
    <property type="protein sequence ID" value="KAK6773501.1"/>
    <property type="molecule type" value="Genomic_DNA"/>
</dbReference>
<accession>A0AAN8XZB0</accession>
<dbReference type="Proteomes" id="UP001371456">
    <property type="component" value="Unassembled WGS sequence"/>
</dbReference>
<protein>
    <submittedName>
        <fullName evidence="1">Uncharacterized protein</fullName>
    </submittedName>
</protein>
<name>A0AAN8XZB0_SOLBU</name>
<comment type="caution">
    <text evidence="1">The sequence shown here is derived from an EMBL/GenBank/DDBJ whole genome shotgun (WGS) entry which is preliminary data.</text>
</comment>
<evidence type="ECO:0000313" key="2">
    <source>
        <dbReference type="Proteomes" id="UP001371456"/>
    </source>
</evidence>
<gene>
    <name evidence="1" type="ORF">RDI58_028739</name>
</gene>